<dbReference type="EMBL" id="CAAALY010018413">
    <property type="protein sequence ID" value="VEL13645.1"/>
    <property type="molecule type" value="Genomic_DNA"/>
</dbReference>
<gene>
    <name evidence="1" type="ORF">PXEA_LOCUS7085</name>
</gene>
<proteinExistence type="predicted"/>
<reference evidence="1" key="1">
    <citation type="submission" date="2018-11" db="EMBL/GenBank/DDBJ databases">
        <authorList>
            <consortium name="Pathogen Informatics"/>
        </authorList>
    </citation>
    <scope>NUCLEOTIDE SEQUENCE</scope>
</reference>
<accession>A0A3S5FCN2</accession>
<organism evidence="1 2">
    <name type="scientific">Protopolystoma xenopodis</name>
    <dbReference type="NCBI Taxonomy" id="117903"/>
    <lineage>
        <taxon>Eukaryota</taxon>
        <taxon>Metazoa</taxon>
        <taxon>Spiralia</taxon>
        <taxon>Lophotrochozoa</taxon>
        <taxon>Platyhelminthes</taxon>
        <taxon>Monogenea</taxon>
        <taxon>Polyopisthocotylea</taxon>
        <taxon>Polystomatidea</taxon>
        <taxon>Polystomatidae</taxon>
        <taxon>Protopolystoma</taxon>
    </lineage>
</organism>
<dbReference type="Proteomes" id="UP000784294">
    <property type="component" value="Unassembled WGS sequence"/>
</dbReference>
<name>A0A3S5FCN2_9PLAT</name>
<comment type="caution">
    <text evidence="1">The sequence shown here is derived from an EMBL/GenBank/DDBJ whole genome shotgun (WGS) entry which is preliminary data.</text>
</comment>
<dbReference type="AlphaFoldDB" id="A0A3S5FCN2"/>
<sequence>MPLTKRHTSGSTPCTPTTIVADRGALDAALWRRQFRKVKTSLLAACVTVGTKDAQSHEVVPSDGLTRNRHFLIIIFILRFCSIDRLHLPNRTKRKTV</sequence>
<keyword evidence="2" id="KW-1185">Reference proteome</keyword>
<protein>
    <submittedName>
        <fullName evidence="1">Uncharacterized protein</fullName>
    </submittedName>
</protein>
<evidence type="ECO:0000313" key="2">
    <source>
        <dbReference type="Proteomes" id="UP000784294"/>
    </source>
</evidence>
<evidence type="ECO:0000313" key="1">
    <source>
        <dbReference type="EMBL" id="VEL13645.1"/>
    </source>
</evidence>